<reference evidence="2 3" key="1">
    <citation type="submission" date="2024-01" db="EMBL/GenBank/DDBJ databases">
        <title>Sphingobacterium tenebrionis sp. nov., a novel endophyte isolated from tenebrio molitor intestines.</title>
        <authorList>
            <person name="Zhang C."/>
        </authorList>
    </citation>
    <scope>NUCLEOTIDE SEQUENCE [LARGE SCALE GENOMIC DNA]</scope>
    <source>
        <strain evidence="2 3">PU5-4</strain>
    </source>
</reference>
<dbReference type="PANTHER" id="PTHR34610">
    <property type="entry name" value="SSL7007 PROTEIN"/>
    <property type="match status" value="1"/>
</dbReference>
<gene>
    <name evidence="2" type="ORF">VJ786_06215</name>
</gene>
<proteinExistence type="predicted"/>
<dbReference type="InterPro" id="IPR002850">
    <property type="entry name" value="PIN_toxin-like"/>
</dbReference>
<evidence type="ECO:0000313" key="3">
    <source>
        <dbReference type="Proteomes" id="UP001363035"/>
    </source>
</evidence>
<dbReference type="InterPro" id="IPR002716">
    <property type="entry name" value="PIN_dom"/>
</dbReference>
<dbReference type="InterPro" id="IPR029060">
    <property type="entry name" value="PIN-like_dom_sf"/>
</dbReference>
<feature type="domain" description="PIN" evidence="1">
    <location>
        <begin position="4"/>
        <end position="115"/>
    </location>
</feature>
<dbReference type="SUPFAM" id="SSF88723">
    <property type="entry name" value="PIN domain-like"/>
    <property type="match status" value="1"/>
</dbReference>
<dbReference type="PANTHER" id="PTHR34610:SF3">
    <property type="entry name" value="SSL7007 PROTEIN"/>
    <property type="match status" value="1"/>
</dbReference>
<comment type="caution">
    <text evidence="2">The sequence shown here is derived from an EMBL/GenBank/DDBJ whole genome shotgun (WGS) entry which is preliminary data.</text>
</comment>
<organism evidence="2 3">
    <name type="scientific">Sphingobacterium tenebrionis</name>
    <dbReference type="NCBI Taxonomy" id="3111775"/>
    <lineage>
        <taxon>Bacteria</taxon>
        <taxon>Pseudomonadati</taxon>
        <taxon>Bacteroidota</taxon>
        <taxon>Sphingobacteriia</taxon>
        <taxon>Sphingobacteriales</taxon>
        <taxon>Sphingobacteriaceae</taxon>
        <taxon>Sphingobacterium</taxon>
    </lineage>
</organism>
<sequence length="137" mass="15614">MSNLKVILDTNVILRSISRRSTFSVLLDKIYNGDFEVYVTNDILLEYEEKISDIFSKETAELVLGALTLLPNVKKVEVHFQLGLIRSDSDDNKFVDCAFAANSHYLVSNDRHFDALKQVDFPIINVISLEKFIDLIS</sequence>
<dbReference type="Proteomes" id="UP001363035">
    <property type="component" value="Unassembled WGS sequence"/>
</dbReference>
<dbReference type="CDD" id="cd09854">
    <property type="entry name" value="PIN_VapC-like"/>
    <property type="match status" value="1"/>
</dbReference>
<dbReference type="Pfam" id="PF13470">
    <property type="entry name" value="PIN_3"/>
    <property type="match status" value="1"/>
</dbReference>
<dbReference type="EMBL" id="JAYLLN010000010">
    <property type="protein sequence ID" value="MEI5984492.1"/>
    <property type="molecule type" value="Genomic_DNA"/>
</dbReference>
<dbReference type="NCBIfam" id="TIGR00305">
    <property type="entry name" value="putative toxin-antitoxin system toxin component, PIN family"/>
    <property type="match status" value="1"/>
</dbReference>
<dbReference type="RefSeq" id="WP_134776619.1">
    <property type="nucleotide sequence ID" value="NZ_JAYLLN010000010.1"/>
</dbReference>
<protein>
    <submittedName>
        <fullName evidence="2">Toxin-antitoxin system toxin component, PIN family</fullName>
    </submittedName>
</protein>
<accession>A0ABU8I4P5</accession>
<dbReference type="SMART" id="SM00670">
    <property type="entry name" value="PINc"/>
    <property type="match status" value="1"/>
</dbReference>
<evidence type="ECO:0000259" key="1">
    <source>
        <dbReference type="SMART" id="SM00670"/>
    </source>
</evidence>
<dbReference type="Gene3D" id="3.40.50.1010">
    <property type="entry name" value="5'-nuclease"/>
    <property type="match status" value="1"/>
</dbReference>
<name>A0ABU8I4P5_9SPHI</name>
<evidence type="ECO:0000313" key="2">
    <source>
        <dbReference type="EMBL" id="MEI5984492.1"/>
    </source>
</evidence>
<keyword evidence="3" id="KW-1185">Reference proteome</keyword>